<proteinExistence type="predicted"/>
<dbReference type="EMBL" id="FOWC01000005">
    <property type="protein sequence ID" value="SFP48498.1"/>
    <property type="molecule type" value="Genomic_DNA"/>
</dbReference>
<sequence>MTEPAAPRDQKDVPGNGDDEERQPTLMEQMGGVSGLFYSSVPVIVFVLLNAFFGLTVAIWGSIGSAVAITVLRVVRKEPLQPAISGFFGVAIAAFIAFRTGSAKGFFLFGIWASLAYCAVFVISVLVRWPLAGVVWNALNGNGTAWRKDKPSRYGYDVATLAMAVIFAARFVVQRWLYDGNQTGWLAFAKIAMGYPLYAIGLLVVVWAVRRSDKRLKALAEEEPEPETDAQVEARLREKYAQAPTPET</sequence>
<keyword evidence="2" id="KW-1133">Transmembrane helix</keyword>
<keyword evidence="2" id="KW-0472">Membrane</keyword>
<feature type="transmembrane region" description="Helical" evidence="2">
    <location>
        <begin position="83"/>
        <end position="100"/>
    </location>
</feature>
<dbReference type="EMBL" id="JAAGNC010000158">
    <property type="protein sequence ID" value="NEC59863.1"/>
    <property type="molecule type" value="Genomic_DNA"/>
</dbReference>
<evidence type="ECO:0000313" key="4">
    <source>
        <dbReference type="EMBL" id="SFP48498.1"/>
    </source>
</evidence>
<organism evidence="4 5">
    <name type="scientific">Amycolatopsis rubida</name>
    <dbReference type="NCBI Taxonomy" id="112413"/>
    <lineage>
        <taxon>Bacteria</taxon>
        <taxon>Bacillati</taxon>
        <taxon>Actinomycetota</taxon>
        <taxon>Actinomycetes</taxon>
        <taxon>Pseudonocardiales</taxon>
        <taxon>Pseudonocardiaceae</taxon>
        <taxon>Amycolatopsis</taxon>
    </lineage>
</organism>
<evidence type="ECO:0000256" key="2">
    <source>
        <dbReference type="SAM" id="Phobius"/>
    </source>
</evidence>
<gene>
    <name evidence="3" type="ORF">G3I59_30845</name>
    <name evidence="4" type="ORF">SAMN05421854_105406</name>
</gene>
<dbReference type="RefSeq" id="WP_067579461.1">
    <property type="nucleotide sequence ID" value="NZ_FOWC01000005.1"/>
</dbReference>
<keyword evidence="6" id="KW-1185">Reference proteome</keyword>
<feature type="transmembrane region" description="Helical" evidence="2">
    <location>
        <begin position="185"/>
        <end position="209"/>
    </location>
</feature>
<dbReference type="PIRSF" id="PIRSF010219">
    <property type="entry name" value="UCP010219"/>
    <property type="match status" value="1"/>
</dbReference>
<feature type="transmembrane region" description="Helical" evidence="2">
    <location>
        <begin position="43"/>
        <end position="71"/>
    </location>
</feature>
<feature type="region of interest" description="Disordered" evidence="1">
    <location>
        <begin position="1"/>
        <end position="23"/>
    </location>
</feature>
<dbReference type="Proteomes" id="UP000470404">
    <property type="component" value="Unassembled WGS sequence"/>
</dbReference>
<name>A0A1I5QQB8_9PSEU</name>
<evidence type="ECO:0000256" key="1">
    <source>
        <dbReference type="SAM" id="MobiDB-lite"/>
    </source>
</evidence>
<dbReference type="Proteomes" id="UP000199137">
    <property type="component" value="Unassembled WGS sequence"/>
</dbReference>
<dbReference type="OrthoDB" id="5244221at2"/>
<reference evidence="4 5" key="1">
    <citation type="submission" date="2016-10" db="EMBL/GenBank/DDBJ databases">
        <authorList>
            <person name="de Groot N.N."/>
        </authorList>
    </citation>
    <scope>NUCLEOTIDE SEQUENCE [LARGE SCALE GENOMIC DNA]</scope>
    <source>
        <strain evidence="4 5">DSM 44637</strain>
    </source>
</reference>
<accession>A0A1I5QQB8</accession>
<feature type="region of interest" description="Disordered" evidence="1">
    <location>
        <begin position="218"/>
        <end position="248"/>
    </location>
</feature>
<feature type="transmembrane region" description="Helical" evidence="2">
    <location>
        <begin position="154"/>
        <end position="173"/>
    </location>
</feature>
<dbReference type="STRING" id="112413.SAMN05421854_105406"/>
<evidence type="ECO:0000313" key="6">
    <source>
        <dbReference type="Proteomes" id="UP000470404"/>
    </source>
</evidence>
<keyword evidence="2" id="KW-0812">Transmembrane</keyword>
<feature type="compositionally biased region" description="Acidic residues" evidence="1">
    <location>
        <begin position="221"/>
        <end position="230"/>
    </location>
</feature>
<dbReference type="Pfam" id="PF11361">
    <property type="entry name" value="DUF3159"/>
    <property type="match status" value="1"/>
</dbReference>
<feature type="transmembrane region" description="Helical" evidence="2">
    <location>
        <begin position="106"/>
        <end position="127"/>
    </location>
</feature>
<reference evidence="3 6" key="2">
    <citation type="submission" date="2020-01" db="EMBL/GenBank/DDBJ databases">
        <title>Insect and environment-associated Actinomycetes.</title>
        <authorList>
            <person name="Currrie C."/>
            <person name="Chevrette M."/>
            <person name="Carlson C."/>
            <person name="Stubbendieck R."/>
            <person name="Wendt-Pienkowski E."/>
        </authorList>
    </citation>
    <scope>NUCLEOTIDE SEQUENCE [LARGE SCALE GENOMIC DNA]</scope>
    <source>
        <strain evidence="3 6">SID8386</strain>
    </source>
</reference>
<dbReference type="InterPro" id="IPR016566">
    <property type="entry name" value="UCP010219"/>
</dbReference>
<dbReference type="AlphaFoldDB" id="A0A1I5QQB8"/>
<evidence type="ECO:0000313" key="5">
    <source>
        <dbReference type="Proteomes" id="UP000199137"/>
    </source>
</evidence>
<feature type="compositionally biased region" description="Basic and acidic residues" evidence="1">
    <location>
        <begin position="1"/>
        <end position="12"/>
    </location>
</feature>
<evidence type="ECO:0000313" key="3">
    <source>
        <dbReference type="EMBL" id="NEC59863.1"/>
    </source>
</evidence>
<protein>
    <submittedName>
        <fullName evidence="3">DUF3159 domain-containing protein</fullName>
    </submittedName>
</protein>